<proteinExistence type="predicted"/>
<dbReference type="InterPro" id="IPR004045">
    <property type="entry name" value="Glutathione_S-Trfase_N"/>
</dbReference>
<dbReference type="SUPFAM" id="SSF47616">
    <property type="entry name" value="GST C-terminal domain-like"/>
    <property type="match status" value="1"/>
</dbReference>
<dbReference type="SFLD" id="SFLDG00358">
    <property type="entry name" value="Main_(cytGST)"/>
    <property type="match status" value="1"/>
</dbReference>
<dbReference type="Gene3D" id="1.20.1050.10">
    <property type="match status" value="1"/>
</dbReference>
<dbReference type="SFLD" id="SFLDS00019">
    <property type="entry name" value="Glutathione_Transferase_(cytos"/>
    <property type="match status" value="1"/>
</dbReference>
<evidence type="ECO:0000313" key="2">
    <source>
        <dbReference type="EMBL" id="BCO29627.1"/>
    </source>
</evidence>
<dbReference type="PROSITE" id="PS50404">
    <property type="entry name" value="GST_NTER"/>
    <property type="match status" value="1"/>
</dbReference>
<evidence type="ECO:0000313" key="3">
    <source>
        <dbReference type="Proteomes" id="UP000824366"/>
    </source>
</evidence>
<dbReference type="PANTHER" id="PTHR44051">
    <property type="entry name" value="GLUTATHIONE S-TRANSFERASE-RELATED"/>
    <property type="match status" value="1"/>
</dbReference>
<dbReference type="InterPro" id="IPR036282">
    <property type="entry name" value="Glutathione-S-Trfase_C_sf"/>
</dbReference>
<dbReference type="SUPFAM" id="SSF52833">
    <property type="entry name" value="Thioredoxin-like"/>
    <property type="match status" value="1"/>
</dbReference>
<dbReference type="PANTHER" id="PTHR44051:SF21">
    <property type="entry name" value="GLUTATHIONE S-TRANSFERASE FAMILY PROTEIN"/>
    <property type="match status" value="1"/>
</dbReference>
<gene>
    <name evidence="2" type="ORF">MIZ03_4550</name>
</gene>
<dbReference type="CDD" id="cd03046">
    <property type="entry name" value="GST_N_GTT1_like"/>
    <property type="match status" value="1"/>
</dbReference>
<dbReference type="Gene3D" id="3.40.30.10">
    <property type="entry name" value="Glutaredoxin"/>
    <property type="match status" value="1"/>
</dbReference>
<name>A0ABM7MTV4_9BURK</name>
<reference evidence="2 3" key="1">
    <citation type="journal article" date="2021" name="Microbiol. Spectr.">
        <title>A Single Bacterium Capable of Oxidation and Reduction of Iron at Circumneutral pH.</title>
        <authorList>
            <person name="Kato S."/>
            <person name="Ohkuma M."/>
        </authorList>
    </citation>
    <scope>NUCLEOTIDE SEQUENCE [LARGE SCALE GENOMIC DNA]</scope>
    <source>
        <strain evidence="2 3">MIZ03</strain>
    </source>
</reference>
<feature type="domain" description="GST N-terminal" evidence="1">
    <location>
        <begin position="11"/>
        <end position="91"/>
    </location>
</feature>
<dbReference type="InterPro" id="IPR040079">
    <property type="entry name" value="Glutathione_S-Trfase"/>
</dbReference>
<sequence length="236" mass="26500">MMSLEGSPEKFVMMTLYHCVSARSFRPLWLLEELGLPYSLKVLPFPPRALARSFLQENPLGTVPLLVEGDTRMTESAAMCQYLAARHSPDRLDVAVNDPDFAAYLNWLHMSDATLTFPQTLVLRYTHFEPAERQQPQVAEDYRRWFLARLKAVDRAVQQQPYLCAGRFTAADVAVGYALMLATHLGLSAQFPPAVAAYWTRLQQRQAFQRALAQQHQAALEQGVPATPAPDTRPAG</sequence>
<dbReference type="Pfam" id="PF13409">
    <property type="entry name" value="GST_N_2"/>
    <property type="match status" value="1"/>
</dbReference>
<accession>A0ABM7MTV4</accession>
<dbReference type="Proteomes" id="UP000824366">
    <property type="component" value="Chromosome"/>
</dbReference>
<dbReference type="EMBL" id="AP024238">
    <property type="protein sequence ID" value="BCO29627.1"/>
    <property type="molecule type" value="Genomic_DNA"/>
</dbReference>
<dbReference type="SFLD" id="SFLDG01150">
    <property type="entry name" value="Main.1:_Beta-like"/>
    <property type="match status" value="1"/>
</dbReference>
<organism evidence="2 3">
    <name type="scientific">Rhodoferax lithotrophicus</name>
    <dbReference type="NCBI Taxonomy" id="2798804"/>
    <lineage>
        <taxon>Bacteria</taxon>
        <taxon>Pseudomonadati</taxon>
        <taxon>Pseudomonadota</taxon>
        <taxon>Betaproteobacteria</taxon>
        <taxon>Burkholderiales</taxon>
        <taxon>Comamonadaceae</taxon>
        <taxon>Rhodoferax</taxon>
    </lineage>
</organism>
<keyword evidence="3" id="KW-1185">Reference proteome</keyword>
<evidence type="ECO:0000259" key="1">
    <source>
        <dbReference type="PROSITE" id="PS50404"/>
    </source>
</evidence>
<protein>
    <recommendedName>
        <fullName evidence="1">GST N-terminal domain-containing protein</fullName>
    </recommendedName>
</protein>
<dbReference type="InterPro" id="IPR036249">
    <property type="entry name" value="Thioredoxin-like_sf"/>
</dbReference>